<dbReference type="AlphaFoldDB" id="H8WVG7"/>
<evidence type="ECO:0000256" key="1">
    <source>
        <dbReference type="SAM" id="MobiDB-lite"/>
    </source>
</evidence>
<reference evidence="2 3" key="1">
    <citation type="journal article" date="2012" name="PLoS ONE">
        <title>Sequence and analysis of the genome of the pathogenic yeast Candida orthopsilosis.</title>
        <authorList>
            <person name="Riccombeni A."/>
            <person name="Vidanes G."/>
            <person name="Proux-Wera E."/>
            <person name="Wolfe K.H."/>
            <person name="Butler G."/>
        </authorList>
    </citation>
    <scope>NUCLEOTIDE SEQUENCE [LARGE SCALE GENOMIC DNA]</scope>
    <source>
        <strain evidence="2 3">Co 90-125</strain>
    </source>
</reference>
<gene>
    <name evidence="2" type="ORF">CORT_0A00460</name>
</gene>
<evidence type="ECO:0000313" key="2">
    <source>
        <dbReference type="EMBL" id="CCG20439.1"/>
    </source>
</evidence>
<evidence type="ECO:0000313" key="3">
    <source>
        <dbReference type="Proteomes" id="UP000005018"/>
    </source>
</evidence>
<dbReference type="Proteomes" id="UP000005018">
    <property type="component" value="Chromosome 1"/>
</dbReference>
<dbReference type="GeneID" id="14537550"/>
<dbReference type="EMBL" id="HE681719">
    <property type="protein sequence ID" value="CCG20439.1"/>
    <property type="molecule type" value="Genomic_DNA"/>
</dbReference>
<dbReference type="GO" id="GO:0032981">
    <property type="term" value="P:mitochondrial respiratory chain complex I assembly"/>
    <property type="evidence" value="ECO:0007669"/>
    <property type="project" value="InterPro"/>
</dbReference>
<dbReference type="OrthoDB" id="3821113at2759"/>
<dbReference type="RefSeq" id="XP_003865881.1">
    <property type="nucleotide sequence ID" value="XM_003865833.1"/>
</dbReference>
<dbReference type="PANTHER" id="PTHR34561:SF1">
    <property type="entry name" value="NADH DEHYDROGENASE [UBIQUINONE] 1 ALPHA SUBCOMPLEX ASSEMBLY FACTOR 8"/>
    <property type="match status" value="1"/>
</dbReference>
<dbReference type="InterPro" id="IPR034595">
    <property type="entry name" value="NDUFAF8"/>
</dbReference>
<dbReference type="KEGG" id="cot:CORT_0A00460"/>
<proteinExistence type="predicted"/>
<protein>
    <submittedName>
        <fullName evidence="2">Uncharacterized protein</fullName>
    </submittedName>
</protein>
<feature type="region of interest" description="Disordered" evidence="1">
    <location>
        <begin position="1"/>
        <end position="23"/>
    </location>
</feature>
<dbReference type="PANTHER" id="PTHR34561">
    <property type="entry name" value="NADH DEHYDROGENASE [UBIQUINONE] 1 ALPHA SUBCOMPLEX ASSEMBLY FACTOR 8"/>
    <property type="match status" value="1"/>
</dbReference>
<accession>H8WVG7</accession>
<dbReference type="GO" id="GO:0005739">
    <property type="term" value="C:mitochondrion"/>
    <property type="evidence" value="ECO:0007669"/>
    <property type="project" value="InterPro"/>
</dbReference>
<dbReference type="HOGENOM" id="CLU_188562_1_1_1"/>
<feature type="compositionally biased region" description="Polar residues" evidence="1">
    <location>
        <begin position="9"/>
        <end position="23"/>
    </location>
</feature>
<dbReference type="eggNOG" id="ENOG502SBX9">
    <property type="taxonomic scope" value="Eukaryota"/>
</dbReference>
<sequence length="84" mass="9320">MTKKKVPPTNISGESSQNKTPQIMTNSTRIRPAKRLMNAAGGCAKYGAEYGNCILLKYQTIKKGDCAQEFQKFKSCVTEKMAKK</sequence>
<organism evidence="2 3">
    <name type="scientific">Candida orthopsilosis (strain 90-125)</name>
    <name type="common">Yeast</name>
    <dbReference type="NCBI Taxonomy" id="1136231"/>
    <lineage>
        <taxon>Eukaryota</taxon>
        <taxon>Fungi</taxon>
        <taxon>Dikarya</taxon>
        <taxon>Ascomycota</taxon>
        <taxon>Saccharomycotina</taxon>
        <taxon>Pichiomycetes</taxon>
        <taxon>Debaryomycetaceae</taxon>
        <taxon>Candida/Lodderomyces clade</taxon>
        <taxon>Candida</taxon>
    </lineage>
</organism>
<keyword evidence="3" id="KW-1185">Reference proteome</keyword>
<name>H8WVG7_CANO9</name>